<dbReference type="GO" id="GO:0016491">
    <property type="term" value="F:oxidoreductase activity"/>
    <property type="evidence" value="ECO:0007669"/>
    <property type="project" value="InterPro"/>
</dbReference>
<accession>A0AAQ3LCT1</accession>
<dbReference type="Gene3D" id="3.90.660.10">
    <property type="match status" value="1"/>
</dbReference>
<evidence type="ECO:0000313" key="3">
    <source>
        <dbReference type="Proteomes" id="UP001304300"/>
    </source>
</evidence>
<feature type="domain" description="Amine oxidase" evidence="1">
    <location>
        <begin position="94"/>
        <end position="319"/>
    </location>
</feature>
<dbReference type="Pfam" id="PF01593">
    <property type="entry name" value="Amino_oxidase"/>
    <property type="match status" value="1"/>
</dbReference>
<evidence type="ECO:0000313" key="2">
    <source>
        <dbReference type="EMBL" id="WOO42097.1"/>
    </source>
</evidence>
<dbReference type="KEGG" id="puo:RZN69_03285"/>
<dbReference type="Pfam" id="PF13450">
    <property type="entry name" value="NAD_binding_8"/>
    <property type="match status" value="1"/>
</dbReference>
<keyword evidence="3" id="KW-1185">Reference proteome</keyword>
<reference evidence="2 3" key="1">
    <citation type="submission" date="2023-10" db="EMBL/GenBank/DDBJ databases">
        <title>Rubellicoccus peritrichatus gen. nov., sp. nov., isolated from an algae of coral reef tank.</title>
        <authorList>
            <person name="Luo J."/>
        </authorList>
    </citation>
    <scope>NUCLEOTIDE SEQUENCE [LARGE SCALE GENOMIC DNA]</scope>
    <source>
        <strain evidence="2 3">CR14</strain>
    </source>
</reference>
<dbReference type="InterPro" id="IPR002937">
    <property type="entry name" value="Amino_oxidase"/>
</dbReference>
<dbReference type="SUPFAM" id="SSF51905">
    <property type="entry name" value="FAD/NAD(P)-binding domain"/>
    <property type="match status" value="1"/>
</dbReference>
<sequence length="321" mass="34936">MKISEHTTDILIVGAGLSGLAAASELKKQGRDVLVIDKGRGVGGRLANRRIGKATFDHGAQFMTVRNSRFAELIKQWVSAGVAEEWYCGSVDGHSRWRGKPAMTGIAKQLADGLNLLLGKRIASLRQDENEPRWIAELEDGECITANAVLMTPPVPQTLTILDEGGVELAADIRAYLETIQYERCFAVMAVLDGPSRVPSPGNFSPEEGPVAWIADNQMKGVSELPAVTIHARADFSMDNWERDRQEVARELIEAAGPWLGSSVIEFQVHGWRYSKPLRVENERCYTVSKSPALVLAGDAFGGQRVEGAVLSGWAAADVLK</sequence>
<protein>
    <submittedName>
        <fullName evidence="2">FAD-dependent oxidoreductase</fullName>
    </submittedName>
</protein>
<evidence type="ECO:0000259" key="1">
    <source>
        <dbReference type="Pfam" id="PF01593"/>
    </source>
</evidence>
<dbReference type="PANTHER" id="PTHR16128">
    <property type="entry name" value="FAD/NAD(P)-BINDING OXIDOREDUCTASE FAMILY PROTEIN"/>
    <property type="match status" value="1"/>
</dbReference>
<gene>
    <name evidence="2" type="ORF">RZN69_03285</name>
</gene>
<dbReference type="AlphaFoldDB" id="A0AAQ3LCT1"/>
<dbReference type="RefSeq" id="WP_317834581.1">
    <property type="nucleotide sequence ID" value="NZ_CP136920.1"/>
</dbReference>
<name>A0AAQ3LCT1_9BACT</name>
<organism evidence="2 3">
    <name type="scientific">Rubellicoccus peritrichatus</name>
    <dbReference type="NCBI Taxonomy" id="3080537"/>
    <lineage>
        <taxon>Bacteria</taxon>
        <taxon>Pseudomonadati</taxon>
        <taxon>Verrucomicrobiota</taxon>
        <taxon>Opitutia</taxon>
        <taxon>Puniceicoccales</taxon>
        <taxon>Cerasicoccaceae</taxon>
        <taxon>Rubellicoccus</taxon>
    </lineage>
</organism>
<dbReference type="Proteomes" id="UP001304300">
    <property type="component" value="Chromosome"/>
</dbReference>
<proteinExistence type="predicted"/>
<dbReference type="EMBL" id="CP136920">
    <property type="protein sequence ID" value="WOO42097.1"/>
    <property type="molecule type" value="Genomic_DNA"/>
</dbReference>
<dbReference type="Gene3D" id="3.50.50.60">
    <property type="entry name" value="FAD/NAD(P)-binding domain"/>
    <property type="match status" value="1"/>
</dbReference>
<dbReference type="InterPro" id="IPR036188">
    <property type="entry name" value="FAD/NAD-bd_sf"/>
</dbReference>
<dbReference type="PANTHER" id="PTHR16128:SF5">
    <property type="entry name" value="FAD_NAD(P)-BINDING OXIDOREDUCTASE FAMILY PROTEIN"/>
    <property type="match status" value="1"/>
</dbReference>